<evidence type="ECO:0000313" key="2">
    <source>
        <dbReference type="Proteomes" id="UP000204602"/>
    </source>
</evidence>
<gene>
    <name evidence="1" type="ORF">TSARBOMBA_32</name>
</gene>
<name>A0A0K2D088_9CAUD</name>
<sequence length="80" mass="9418">MASGSKTKTCSTYLQCTECSNVVKIYRRKSRLKEKDHVKHMYCFKCKVITAHLEVKEDVFIPSWIEEWQQSVRGEDTDDN</sequence>
<reference evidence="1 2" key="1">
    <citation type="journal article" date="2015" name="Genome Announc.">
        <title>Complete Genome Sequence of Bacillus cereus Group Phage TsarBomba.</title>
        <authorList>
            <person name="Erill I."/>
            <person name="Caruso S.M."/>
        </authorList>
    </citation>
    <scope>NUCLEOTIDE SEQUENCE [LARGE SCALE GENOMIC DNA]</scope>
</reference>
<dbReference type="OrthoDB" id="20944at10239"/>
<dbReference type="Proteomes" id="UP000204602">
    <property type="component" value="Segment"/>
</dbReference>
<dbReference type="EMBL" id="KT224359">
    <property type="protein sequence ID" value="ALA13148.1"/>
    <property type="molecule type" value="Genomic_DNA"/>
</dbReference>
<protein>
    <submittedName>
        <fullName evidence="1">Uncharacterized protein</fullName>
    </submittedName>
</protein>
<evidence type="ECO:0000313" key="1">
    <source>
        <dbReference type="EMBL" id="ALA13148.1"/>
    </source>
</evidence>
<keyword evidence="2" id="KW-1185">Reference proteome</keyword>
<dbReference type="RefSeq" id="YP_009206867.1">
    <property type="nucleotide sequence ID" value="NC_028890.1"/>
</dbReference>
<dbReference type="KEGG" id="vg:26633358"/>
<dbReference type="GeneID" id="26633358"/>
<proteinExistence type="predicted"/>
<organism evidence="1 2">
    <name type="scientific">Bacillus phage TsarBomba</name>
    <dbReference type="NCBI Taxonomy" id="1690456"/>
    <lineage>
        <taxon>Viruses</taxon>
        <taxon>Duplodnaviria</taxon>
        <taxon>Heunggongvirae</taxon>
        <taxon>Uroviricota</taxon>
        <taxon>Caudoviricetes</taxon>
        <taxon>Herelleviridae</taxon>
        <taxon>Bastillevirinae</taxon>
        <taxon>Tsarbombavirus</taxon>
        <taxon>Tsarbombavirus tsarbomba</taxon>
    </lineage>
</organism>
<accession>A0A0K2D088</accession>